<comment type="caution">
    <text evidence="8">The sequence shown here is derived from an EMBL/GenBank/DDBJ whole genome shotgun (WGS) entry which is preliminary data.</text>
</comment>
<feature type="transmembrane region" description="Helical" evidence="6">
    <location>
        <begin position="245"/>
        <end position="276"/>
    </location>
</feature>
<proteinExistence type="inferred from homology"/>
<keyword evidence="3 6" id="KW-0812">Transmembrane</keyword>
<evidence type="ECO:0000256" key="4">
    <source>
        <dbReference type="ARBA" id="ARBA00022989"/>
    </source>
</evidence>
<dbReference type="InterPro" id="IPR001204">
    <property type="entry name" value="Phos_transporter"/>
</dbReference>
<dbReference type="PANTHER" id="PTHR11101">
    <property type="entry name" value="PHOSPHATE TRANSPORTER"/>
    <property type="match status" value="1"/>
</dbReference>
<feature type="transmembrane region" description="Helical" evidence="6">
    <location>
        <begin position="75"/>
        <end position="97"/>
    </location>
</feature>
<evidence type="ECO:0000313" key="9">
    <source>
        <dbReference type="Proteomes" id="UP000271339"/>
    </source>
</evidence>
<comment type="subcellular location">
    <subcellularLocation>
        <location evidence="1 6">Membrane</location>
        <topology evidence="1 6">Multi-pass membrane protein</topology>
    </subcellularLocation>
</comment>
<gene>
    <name evidence="8" type="ORF">BXY75_0890</name>
</gene>
<keyword evidence="5 6" id="KW-0472">Membrane</keyword>
<organism evidence="8 9">
    <name type="scientific">Ulvibacter antarcticus</name>
    <dbReference type="NCBI Taxonomy" id="442714"/>
    <lineage>
        <taxon>Bacteria</taxon>
        <taxon>Pseudomonadati</taxon>
        <taxon>Bacteroidota</taxon>
        <taxon>Flavobacteriia</taxon>
        <taxon>Flavobacteriales</taxon>
        <taxon>Flavobacteriaceae</taxon>
        <taxon>Ulvibacter</taxon>
    </lineage>
</organism>
<dbReference type="OrthoDB" id="9779554at2"/>
<dbReference type="GO" id="GO:0035435">
    <property type="term" value="P:phosphate ion transmembrane transport"/>
    <property type="evidence" value="ECO:0007669"/>
    <property type="project" value="TreeGrafter"/>
</dbReference>
<feature type="chain" id="PRO_5017953812" description="Phosphate transporter" evidence="7">
    <location>
        <begin position="20"/>
        <end position="370"/>
    </location>
</feature>
<keyword evidence="9" id="KW-1185">Reference proteome</keyword>
<dbReference type="AlphaFoldDB" id="A0A3L9Z847"/>
<dbReference type="GO" id="GO:0016020">
    <property type="term" value="C:membrane"/>
    <property type="evidence" value="ECO:0007669"/>
    <property type="project" value="UniProtKB-SubCell"/>
</dbReference>
<name>A0A3L9Z847_9FLAO</name>
<accession>A0A3L9Z847</accession>
<evidence type="ECO:0000256" key="3">
    <source>
        <dbReference type="ARBA" id="ARBA00022692"/>
    </source>
</evidence>
<dbReference type="EMBL" id="REFC01000011">
    <property type="protein sequence ID" value="RMA66465.1"/>
    <property type="molecule type" value="Genomic_DNA"/>
</dbReference>
<evidence type="ECO:0000256" key="1">
    <source>
        <dbReference type="ARBA" id="ARBA00004141"/>
    </source>
</evidence>
<keyword evidence="7" id="KW-0732">Signal</keyword>
<evidence type="ECO:0000256" key="7">
    <source>
        <dbReference type="SAM" id="SignalP"/>
    </source>
</evidence>
<keyword evidence="6" id="KW-0592">Phosphate transport</keyword>
<protein>
    <recommendedName>
        <fullName evidence="6">Phosphate transporter</fullName>
    </recommendedName>
</protein>
<evidence type="ECO:0000256" key="5">
    <source>
        <dbReference type="ARBA" id="ARBA00023136"/>
    </source>
</evidence>
<sequence>MIFALLFVAACFLAFSNGANDNFKGVATLFGSKTTNYKKAIIWATVTTFAGSVAAIFLAGTLVKNFSGKGLVPDTLIQNPVFAISIALGAALTVLLATKIGMPISTTHGLVGALFGAGVVAIGADFNFAKLGKTFLLPLILSPLMAAVLSLIAYLIFRKLRKKLGVSKKSCVCVTEESISPAFVGSENSLQFKSNLKVSACKKGCVQSYNGELMGITSQKVLDTLHFLSAGVVSFARGLNDTPKIVGLLIIINTIDIEWGMIAVAITMAVGGLLNAKKVGITMSKKITPMNHGQGFTANMITGLLVTTASIHGLPVSTTHVSVGSIFGIGTATKKADPKMISKILLSWVLTLPIAALLSGILFKVLNSFL</sequence>
<dbReference type="Proteomes" id="UP000271339">
    <property type="component" value="Unassembled WGS sequence"/>
</dbReference>
<feature type="transmembrane region" description="Helical" evidence="6">
    <location>
        <begin position="344"/>
        <end position="366"/>
    </location>
</feature>
<dbReference type="PANTHER" id="PTHR11101:SF80">
    <property type="entry name" value="PHOSPHATE TRANSPORTER"/>
    <property type="match status" value="1"/>
</dbReference>
<reference evidence="8 9" key="1">
    <citation type="submission" date="2018-10" db="EMBL/GenBank/DDBJ databases">
        <title>Genomic Encyclopedia of Archaeal and Bacterial Type Strains, Phase II (KMG-II): from individual species to whole genera.</title>
        <authorList>
            <person name="Goeker M."/>
        </authorList>
    </citation>
    <scope>NUCLEOTIDE SEQUENCE [LARGE SCALE GENOMIC DNA]</scope>
    <source>
        <strain evidence="8 9">DSM 23424</strain>
    </source>
</reference>
<feature type="transmembrane region" description="Helical" evidence="6">
    <location>
        <begin position="135"/>
        <end position="157"/>
    </location>
</feature>
<dbReference type="Pfam" id="PF01384">
    <property type="entry name" value="PHO4"/>
    <property type="match status" value="1"/>
</dbReference>
<evidence type="ECO:0000256" key="6">
    <source>
        <dbReference type="RuleBase" id="RU363058"/>
    </source>
</evidence>
<evidence type="ECO:0000256" key="2">
    <source>
        <dbReference type="ARBA" id="ARBA00022448"/>
    </source>
</evidence>
<dbReference type="GO" id="GO:0005315">
    <property type="term" value="F:phosphate transmembrane transporter activity"/>
    <property type="evidence" value="ECO:0007669"/>
    <property type="project" value="InterPro"/>
</dbReference>
<comment type="similarity">
    <text evidence="6">Belongs to the inorganic phosphate transporter (PiT) (TC 2.A.20) family.</text>
</comment>
<feature type="transmembrane region" description="Helical" evidence="6">
    <location>
        <begin position="109"/>
        <end position="128"/>
    </location>
</feature>
<dbReference type="RefSeq" id="WP_121906459.1">
    <property type="nucleotide sequence ID" value="NZ_REFC01000011.1"/>
</dbReference>
<feature type="signal peptide" evidence="7">
    <location>
        <begin position="1"/>
        <end position="19"/>
    </location>
</feature>
<keyword evidence="4 6" id="KW-1133">Transmembrane helix</keyword>
<keyword evidence="2 6" id="KW-0813">Transport</keyword>
<feature type="transmembrane region" description="Helical" evidence="6">
    <location>
        <begin position="42"/>
        <end position="63"/>
    </location>
</feature>
<evidence type="ECO:0000313" key="8">
    <source>
        <dbReference type="EMBL" id="RMA66465.1"/>
    </source>
</evidence>